<reference evidence="15 16" key="1">
    <citation type="submission" date="2019-07" db="EMBL/GenBank/DDBJ databases">
        <title>Complete Genome Sequence and Methylome Analysis of Nocardia otitidis-caviarum NEB252.</title>
        <authorList>
            <person name="Fomenkov A."/>
            <person name="Anton B.P."/>
            <person name="Vincze T."/>
            <person name="Roberts R.J."/>
        </authorList>
    </citation>
    <scope>NUCLEOTIDE SEQUENCE [LARGE SCALE GENOMIC DNA]</scope>
    <source>
        <strain evidence="15 16">NEB252</strain>
    </source>
</reference>
<keyword evidence="5" id="KW-0808">Transferase</keyword>
<feature type="region of interest" description="Disordered" evidence="11">
    <location>
        <begin position="150"/>
        <end position="179"/>
    </location>
</feature>
<dbReference type="SMART" id="SM00304">
    <property type="entry name" value="HAMP"/>
    <property type="match status" value="1"/>
</dbReference>
<comment type="subcellular location">
    <subcellularLocation>
        <location evidence="2">Cell membrane</location>
    </subcellularLocation>
</comment>
<dbReference type="SUPFAM" id="SSF55874">
    <property type="entry name" value="ATPase domain of HSP90 chaperone/DNA topoisomerase II/histidine kinase"/>
    <property type="match status" value="1"/>
</dbReference>
<proteinExistence type="predicted"/>
<evidence type="ECO:0000256" key="6">
    <source>
        <dbReference type="ARBA" id="ARBA00022692"/>
    </source>
</evidence>
<dbReference type="InterPro" id="IPR003661">
    <property type="entry name" value="HisK_dim/P_dom"/>
</dbReference>
<dbReference type="GeneID" id="80333947"/>
<feature type="region of interest" description="Disordered" evidence="11">
    <location>
        <begin position="1"/>
        <end position="64"/>
    </location>
</feature>
<dbReference type="Pfam" id="PF02518">
    <property type="entry name" value="HATPase_c"/>
    <property type="match status" value="1"/>
</dbReference>
<dbReference type="KEGG" id="nod:FOH10_16340"/>
<evidence type="ECO:0000259" key="14">
    <source>
        <dbReference type="PROSITE" id="PS50885"/>
    </source>
</evidence>
<feature type="compositionally biased region" description="Low complexity" evidence="11">
    <location>
        <begin position="155"/>
        <end position="166"/>
    </location>
</feature>
<accession>A0A516NMC4</accession>
<evidence type="ECO:0000313" key="15">
    <source>
        <dbReference type="EMBL" id="QDP80049.1"/>
    </source>
</evidence>
<evidence type="ECO:0000259" key="13">
    <source>
        <dbReference type="PROSITE" id="PS50109"/>
    </source>
</evidence>
<feature type="compositionally biased region" description="Gly residues" evidence="11">
    <location>
        <begin position="49"/>
        <end position="58"/>
    </location>
</feature>
<dbReference type="PANTHER" id="PTHR45436:SF5">
    <property type="entry name" value="SENSOR HISTIDINE KINASE TRCS"/>
    <property type="match status" value="1"/>
</dbReference>
<dbReference type="CDD" id="cd06225">
    <property type="entry name" value="HAMP"/>
    <property type="match status" value="1"/>
</dbReference>
<keyword evidence="6 12" id="KW-0812">Transmembrane</keyword>
<dbReference type="Gene3D" id="6.10.340.10">
    <property type="match status" value="1"/>
</dbReference>
<organism evidence="15 16">
    <name type="scientific">Nocardia otitidiscaviarum</name>
    <dbReference type="NCBI Taxonomy" id="1823"/>
    <lineage>
        <taxon>Bacteria</taxon>
        <taxon>Bacillati</taxon>
        <taxon>Actinomycetota</taxon>
        <taxon>Actinomycetes</taxon>
        <taxon>Mycobacteriales</taxon>
        <taxon>Nocardiaceae</taxon>
        <taxon>Nocardia</taxon>
    </lineage>
</organism>
<dbReference type="PROSITE" id="PS50109">
    <property type="entry name" value="HIS_KIN"/>
    <property type="match status" value="1"/>
</dbReference>
<dbReference type="PRINTS" id="PR00344">
    <property type="entry name" value="BCTRLSENSOR"/>
</dbReference>
<evidence type="ECO:0000256" key="7">
    <source>
        <dbReference type="ARBA" id="ARBA00022777"/>
    </source>
</evidence>
<dbReference type="SUPFAM" id="SSF47384">
    <property type="entry name" value="Homodimeric domain of signal transducing histidine kinase"/>
    <property type="match status" value="1"/>
</dbReference>
<dbReference type="PROSITE" id="PS50885">
    <property type="entry name" value="HAMP"/>
    <property type="match status" value="1"/>
</dbReference>
<dbReference type="InterPro" id="IPR004358">
    <property type="entry name" value="Sig_transdc_His_kin-like_C"/>
</dbReference>
<dbReference type="SUPFAM" id="SSF158472">
    <property type="entry name" value="HAMP domain-like"/>
    <property type="match status" value="1"/>
</dbReference>
<dbReference type="AlphaFoldDB" id="A0A516NMC4"/>
<comment type="catalytic activity">
    <reaction evidence="1">
        <text>ATP + protein L-histidine = ADP + protein N-phospho-L-histidine.</text>
        <dbReference type="EC" id="2.7.13.3"/>
    </reaction>
</comment>
<evidence type="ECO:0000256" key="2">
    <source>
        <dbReference type="ARBA" id="ARBA00004236"/>
    </source>
</evidence>
<dbReference type="Proteomes" id="UP000317039">
    <property type="component" value="Chromosome"/>
</dbReference>
<dbReference type="RefSeq" id="WP_143981381.1">
    <property type="nucleotide sequence ID" value="NZ_CP041695.1"/>
</dbReference>
<protein>
    <recommendedName>
        <fullName evidence="3">histidine kinase</fullName>
        <ecNumber evidence="3">2.7.13.3</ecNumber>
    </recommendedName>
</protein>
<evidence type="ECO:0000256" key="9">
    <source>
        <dbReference type="ARBA" id="ARBA00023012"/>
    </source>
</evidence>
<feature type="domain" description="Histidine kinase" evidence="13">
    <location>
        <begin position="339"/>
        <end position="546"/>
    </location>
</feature>
<evidence type="ECO:0000256" key="5">
    <source>
        <dbReference type="ARBA" id="ARBA00022679"/>
    </source>
</evidence>
<sequence>MIDRDSVTDRNAGADGDSVTDRNAGAVGDFGADLDPGTDGDSVMDRASGRGGRSGMGRGSEEDRRLRWRPVSVRARTTAAATLVVAIALLAAGWATVHYVETSLTARVDDMLHRQLGVAAMALRDGAPLPLVDRAVTIRVAAPDGEVLAAPAMTSPGSEPSQSEPGVTASGATSDSASQGAAILGTAEPGATVWGPVGPSAPPGDEKMRRIVVVGPAPMATRAQSATVAMRGEGDVTVTADASTQSIREATTATTRLLLVAAPLLLLLVAVSTWFATGRALRPVEAIRGEFARLTAQNLGRRVPVPRTGDEIARLAATLNDTLSRLEQATRRERQFVADASHELRSPLANVRTPLEVAARYPDRADWPDVAAGALEDLDRLEALITDLLTLARLDTGPEIPLTPLDLGELVREVTERRPPGPTAWTVAVDDDTVVAGHRTHLARLLTNLLDNADAHAASSATLRLHTADGHAVLDVRDDGPGIPPAERERVFERFARLDTARTRAAGGTGLGLALARDIATLHGGTLTVADSERGAHIRLRLPLSAPDPASGPRGQFSRG</sequence>
<dbReference type="CDD" id="cd00082">
    <property type="entry name" value="HisKA"/>
    <property type="match status" value="1"/>
</dbReference>
<feature type="compositionally biased region" description="Polar residues" evidence="11">
    <location>
        <begin position="170"/>
        <end position="179"/>
    </location>
</feature>
<evidence type="ECO:0000256" key="12">
    <source>
        <dbReference type="SAM" id="Phobius"/>
    </source>
</evidence>
<evidence type="ECO:0000256" key="8">
    <source>
        <dbReference type="ARBA" id="ARBA00022989"/>
    </source>
</evidence>
<dbReference type="GO" id="GO:0000155">
    <property type="term" value="F:phosphorelay sensor kinase activity"/>
    <property type="evidence" value="ECO:0007669"/>
    <property type="project" value="InterPro"/>
</dbReference>
<dbReference type="Gene3D" id="1.10.287.130">
    <property type="match status" value="1"/>
</dbReference>
<dbReference type="Pfam" id="PF00512">
    <property type="entry name" value="HisKA"/>
    <property type="match status" value="1"/>
</dbReference>
<evidence type="ECO:0000256" key="1">
    <source>
        <dbReference type="ARBA" id="ARBA00000085"/>
    </source>
</evidence>
<evidence type="ECO:0000256" key="3">
    <source>
        <dbReference type="ARBA" id="ARBA00012438"/>
    </source>
</evidence>
<feature type="transmembrane region" description="Helical" evidence="12">
    <location>
        <begin position="78"/>
        <end position="97"/>
    </location>
</feature>
<dbReference type="InterPro" id="IPR005467">
    <property type="entry name" value="His_kinase_dom"/>
</dbReference>
<dbReference type="EMBL" id="CP041695">
    <property type="protein sequence ID" value="QDP80049.1"/>
    <property type="molecule type" value="Genomic_DNA"/>
</dbReference>
<dbReference type="InterPro" id="IPR050428">
    <property type="entry name" value="TCS_sensor_his_kinase"/>
</dbReference>
<evidence type="ECO:0000256" key="10">
    <source>
        <dbReference type="ARBA" id="ARBA00023136"/>
    </source>
</evidence>
<keyword evidence="8 12" id="KW-1133">Transmembrane helix</keyword>
<keyword evidence="7 15" id="KW-0418">Kinase</keyword>
<feature type="transmembrane region" description="Helical" evidence="12">
    <location>
        <begin position="257"/>
        <end position="276"/>
    </location>
</feature>
<evidence type="ECO:0000313" key="16">
    <source>
        <dbReference type="Proteomes" id="UP000317039"/>
    </source>
</evidence>
<dbReference type="CDD" id="cd00075">
    <property type="entry name" value="HATPase"/>
    <property type="match status" value="1"/>
</dbReference>
<feature type="domain" description="HAMP" evidence="14">
    <location>
        <begin position="278"/>
        <end position="331"/>
    </location>
</feature>
<dbReference type="InterPro" id="IPR003594">
    <property type="entry name" value="HATPase_dom"/>
</dbReference>
<dbReference type="InterPro" id="IPR036890">
    <property type="entry name" value="HATPase_C_sf"/>
</dbReference>
<dbReference type="InterPro" id="IPR003660">
    <property type="entry name" value="HAMP_dom"/>
</dbReference>
<keyword evidence="4" id="KW-0597">Phosphoprotein</keyword>
<dbReference type="PANTHER" id="PTHR45436">
    <property type="entry name" value="SENSOR HISTIDINE KINASE YKOH"/>
    <property type="match status" value="1"/>
</dbReference>
<dbReference type="SMART" id="SM00387">
    <property type="entry name" value="HATPase_c"/>
    <property type="match status" value="1"/>
</dbReference>
<dbReference type="Gene3D" id="3.30.565.10">
    <property type="entry name" value="Histidine kinase-like ATPase, C-terminal domain"/>
    <property type="match status" value="1"/>
</dbReference>
<evidence type="ECO:0000256" key="4">
    <source>
        <dbReference type="ARBA" id="ARBA00022553"/>
    </source>
</evidence>
<gene>
    <name evidence="15" type="ORF">FOH10_16340</name>
</gene>
<keyword evidence="10 12" id="KW-0472">Membrane</keyword>
<name>A0A516NMC4_9NOCA</name>
<dbReference type="GO" id="GO:0005886">
    <property type="term" value="C:plasma membrane"/>
    <property type="evidence" value="ECO:0007669"/>
    <property type="project" value="UniProtKB-SubCell"/>
</dbReference>
<dbReference type="Pfam" id="PF00672">
    <property type="entry name" value="HAMP"/>
    <property type="match status" value="1"/>
</dbReference>
<evidence type="ECO:0000256" key="11">
    <source>
        <dbReference type="SAM" id="MobiDB-lite"/>
    </source>
</evidence>
<dbReference type="EC" id="2.7.13.3" evidence="3"/>
<dbReference type="InterPro" id="IPR036097">
    <property type="entry name" value="HisK_dim/P_sf"/>
</dbReference>
<dbReference type="SMART" id="SM00388">
    <property type="entry name" value="HisKA"/>
    <property type="match status" value="1"/>
</dbReference>
<keyword evidence="9" id="KW-0902">Two-component regulatory system</keyword>